<proteinExistence type="predicted"/>
<accession>A0AAP0IU28</accession>
<feature type="region of interest" description="Disordered" evidence="1">
    <location>
        <begin position="1"/>
        <end position="72"/>
    </location>
</feature>
<sequence>MASQQLAATNGGNGSDRQHHRSGGDISVASNGSTMPSAVVARQLCRQRRGERRGGTLPGRSIPTETTVDNAS</sequence>
<reference evidence="2 3" key="1">
    <citation type="submission" date="2024-01" db="EMBL/GenBank/DDBJ databases">
        <title>Genome assemblies of Stephania.</title>
        <authorList>
            <person name="Yang L."/>
        </authorList>
    </citation>
    <scope>NUCLEOTIDE SEQUENCE [LARGE SCALE GENOMIC DNA]</scope>
    <source>
        <strain evidence="2">YNDBR</strain>
        <tissue evidence="2">Leaf</tissue>
    </source>
</reference>
<comment type="caution">
    <text evidence="2">The sequence shown here is derived from an EMBL/GenBank/DDBJ whole genome shotgun (WGS) entry which is preliminary data.</text>
</comment>
<dbReference type="EMBL" id="JBBNAF010000008">
    <property type="protein sequence ID" value="KAK9121791.1"/>
    <property type="molecule type" value="Genomic_DNA"/>
</dbReference>
<organism evidence="2 3">
    <name type="scientific">Stephania yunnanensis</name>
    <dbReference type="NCBI Taxonomy" id="152371"/>
    <lineage>
        <taxon>Eukaryota</taxon>
        <taxon>Viridiplantae</taxon>
        <taxon>Streptophyta</taxon>
        <taxon>Embryophyta</taxon>
        <taxon>Tracheophyta</taxon>
        <taxon>Spermatophyta</taxon>
        <taxon>Magnoliopsida</taxon>
        <taxon>Ranunculales</taxon>
        <taxon>Menispermaceae</taxon>
        <taxon>Menispermoideae</taxon>
        <taxon>Cissampelideae</taxon>
        <taxon>Stephania</taxon>
    </lineage>
</organism>
<protein>
    <submittedName>
        <fullName evidence="2">Uncharacterized protein</fullName>
    </submittedName>
</protein>
<evidence type="ECO:0000313" key="3">
    <source>
        <dbReference type="Proteomes" id="UP001420932"/>
    </source>
</evidence>
<gene>
    <name evidence="2" type="ORF">Syun_019408</name>
</gene>
<evidence type="ECO:0000313" key="2">
    <source>
        <dbReference type="EMBL" id="KAK9121791.1"/>
    </source>
</evidence>
<feature type="compositionally biased region" description="Polar residues" evidence="1">
    <location>
        <begin position="63"/>
        <end position="72"/>
    </location>
</feature>
<keyword evidence="3" id="KW-1185">Reference proteome</keyword>
<dbReference type="Proteomes" id="UP001420932">
    <property type="component" value="Unassembled WGS sequence"/>
</dbReference>
<name>A0AAP0IU28_9MAGN</name>
<evidence type="ECO:0000256" key="1">
    <source>
        <dbReference type="SAM" id="MobiDB-lite"/>
    </source>
</evidence>
<feature type="compositionally biased region" description="Polar residues" evidence="1">
    <location>
        <begin position="1"/>
        <end position="10"/>
    </location>
</feature>
<dbReference type="AlphaFoldDB" id="A0AAP0IU28"/>